<gene>
    <name evidence="2" type="ORF">Afil01_31720</name>
</gene>
<dbReference type="Pfam" id="PF19054">
    <property type="entry name" value="DUF5753"/>
    <property type="match status" value="1"/>
</dbReference>
<feature type="domain" description="HTH cro/C1-type" evidence="1">
    <location>
        <begin position="15"/>
        <end position="69"/>
    </location>
</feature>
<sequence length="295" mass="33591">MPSPLVRHRRLATELRAERARAHVTAAQLAKKIHQSVPTVTRLERATTRPDMAMVMDYLAALNITGDRWEELVEMATQARERGWWDDYLPEIGTRQAMYANLEWGAKTITEYQIHVIPGLLQLREYITFRWSWDELTVADADGVRSLPPKMIDARLVRQRMLARQNGPRYTALIEEGAIRRLSAPPAVMARQLRHLIQYVDGDRITVRILPLEADLRDYWLPRSPAVIYTYDSGDPDTLAIDTEMIDHVTTEAEAVRPYAELFRRLESACLDPVKAATLLATMADDLATRSGSGD</sequence>
<evidence type="ECO:0000313" key="2">
    <source>
        <dbReference type="EMBL" id="GLZ78365.1"/>
    </source>
</evidence>
<dbReference type="GO" id="GO:0003677">
    <property type="term" value="F:DNA binding"/>
    <property type="evidence" value="ECO:0007669"/>
    <property type="project" value="InterPro"/>
</dbReference>
<dbReference type="Proteomes" id="UP001165079">
    <property type="component" value="Unassembled WGS sequence"/>
</dbReference>
<evidence type="ECO:0000313" key="3">
    <source>
        <dbReference type="Proteomes" id="UP001165079"/>
    </source>
</evidence>
<dbReference type="SMART" id="SM00530">
    <property type="entry name" value="HTH_XRE"/>
    <property type="match status" value="1"/>
</dbReference>
<keyword evidence="3" id="KW-1185">Reference proteome</keyword>
<organism evidence="2 3">
    <name type="scientific">Actinorhabdospora filicis</name>
    <dbReference type="NCBI Taxonomy" id="1785913"/>
    <lineage>
        <taxon>Bacteria</taxon>
        <taxon>Bacillati</taxon>
        <taxon>Actinomycetota</taxon>
        <taxon>Actinomycetes</taxon>
        <taxon>Micromonosporales</taxon>
        <taxon>Micromonosporaceae</taxon>
        <taxon>Actinorhabdospora</taxon>
    </lineage>
</organism>
<proteinExistence type="predicted"/>
<dbReference type="PROSITE" id="PS50943">
    <property type="entry name" value="HTH_CROC1"/>
    <property type="match status" value="1"/>
</dbReference>
<dbReference type="Pfam" id="PF13560">
    <property type="entry name" value="HTH_31"/>
    <property type="match status" value="1"/>
</dbReference>
<evidence type="ECO:0000259" key="1">
    <source>
        <dbReference type="PROSITE" id="PS50943"/>
    </source>
</evidence>
<name>A0A9W6WB55_9ACTN</name>
<comment type="caution">
    <text evidence="2">The sequence shown here is derived from an EMBL/GenBank/DDBJ whole genome shotgun (WGS) entry which is preliminary data.</text>
</comment>
<reference evidence="2" key="1">
    <citation type="submission" date="2023-03" db="EMBL/GenBank/DDBJ databases">
        <title>Actinorhabdospora filicis NBRC 111898.</title>
        <authorList>
            <person name="Ichikawa N."/>
            <person name="Sato H."/>
            <person name="Tonouchi N."/>
        </authorList>
    </citation>
    <scope>NUCLEOTIDE SEQUENCE</scope>
    <source>
        <strain evidence="2">NBRC 111898</strain>
    </source>
</reference>
<dbReference type="SUPFAM" id="SSF47413">
    <property type="entry name" value="lambda repressor-like DNA-binding domains"/>
    <property type="match status" value="1"/>
</dbReference>
<dbReference type="AlphaFoldDB" id="A0A9W6WB55"/>
<dbReference type="RefSeq" id="WP_285663521.1">
    <property type="nucleotide sequence ID" value="NZ_BSTX01000002.1"/>
</dbReference>
<dbReference type="EMBL" id="BSTX01000002">
    <property type="protein sequence ID" value="GLZ78365.1"/>
    <property type="molecule type" value="Genomic_DNA"/>
</dbReference>
<accession>A0A9W6WB55</accession>
<dbReference type="InterPro" id="IPR001387">
    <property type="entry name" value="Cro/C1-type_HTH"/>
</dbReference>
<dbReference type="InterPro" id="IPR043917">
    <property type="entry name" value="DUF5753"/>
</dbReference>
<dbReference type="CDD" id="cd00093">
    <property type="entry name" value="HTH_XRE"/>
    <property type="match status" value="1"/>
</dbReference>
<dbReference type="InterPro" id="IPR010982">
    <property type="entry name" value="Lambda_DNA-bd_dom_sf"/>
</dbReference>
<protein>
    <submittedName>
        <fullName evidence="2">Transcriptional regulator</fullName>
    </submittedName>
</protein>
<dbReference type="Gene3D" id="1.10.260.40">
    <property type="entry name" value="lambda repressor-like DNA-binding domains"/>
    <property type="match status" value="1"/>
</dbReference>